<dbReference type="AlphaFoldDB" id="A0A8S4C320"/>
<reference evidence="2" key="1">
    <citation type="submission" date="2021-06" db="EMBL/GenBank/DDBJ databases">
        <authorList>
            <person name="Nardi T."/>
            <person name="Nardi T."/>
        </authorList>
    </citation>
    <scope>NUCLEOTIDE SEQUENCE</scope>
</reference>
<feature type="region of interest" description="Disordered" evidence="1">
    <location>
        <begin position="32"/>
        <end position="57"/>
    </location>
</feature>
<organism evidence="2 3">
    <name type="scientific">Hyalomma marginatum</name>
    <dbReference type="NCBI Taxonomy" id="34627"/>
    <lineage>
        <taxon>Eukaryota</taxon>
        <taxon>Metazoa</taxon>
        <taxon>Ecdysozoa</taxon>
        <taxon>Arthropoda</taxon>
        <taxon>Chelicerata</taxon>
        <taxon>Arachnida</taxon>
        <taxon>Acari</taxon>
        <taxon>Parasitiformes</taxon>
        <taxon>Ixodida</taxon>
        <taxon>Ixodoidea</taxon>
        <taxon>Ixodidae</taxon>
        <taxon>Hyalomminae</taxon>
        <taxon>Hyalomma</taxon>
    </lineage>
</organism>
<gene>
    <name evidence="2" type="ORF">MHYMCMPASI_01080</name>
</gene>
<dbReference type="EMBL" id="CAJVAF010000342">
    <property type="protein sequence ID" value="CAG7599250.1"/>
    <property type="molecule type" value="Genomic_DNA"/>
</dbReference>
<evidence type="ECO:0000256" key="1">
    <source>
        <dbReference type="SAM" id="MobiDB-lite"/>
    </source>
</evidence>
<accession>A0A8S4C320</accession>
<name>A0A8S4C320_9ACAR</name>
<keyword evidence="3" id="KW-1185">Reference proteome</keyword>
<protein>
    <submittedName>
        <fullName evidence="2">Uncharacterized protein</fullName>
    </submittedName>
</protein>
<sequence length="57" mass="6607">MQRQSEPQALVGLRILLRNINYCPKRNHSNMFCRSSSSNTDNKTANELVEDKLQNKD</sequence>
<dbReference type="Proteomes" id="UP000837675">
    <property type="component" value="Unassembled WGS sequence"/>
</dbReference>
<evidence type="ECO:0000313" key="2">
    <source>
        <dbReference type="EMBL" id="CAG7599250.1"/>
    </source>
</evidence>
<proteinExistence type="predicted"/>
<feature type="compositionally biased region" description="Polar residues" evidence="1">
    <location>
        <begin position="32"/>
        <end position="45"/>
    </location>
</feature>
<evidence type="ECO:0000313" key="3">
    <source>
        <dbReference type="Proteomes" id="UP000837675"/>
    </source>
</evidence>
<comment type="caution">
    <text evidence="2">The sequence shown here is derived from an EMBL/GenBank/DDBJ whole genome shotgun (WGS) entry which is preliminary data.</text>
</comment>